<organism evidence="4 5">
    <name type="scientific">Drosophila virilis</name>
    <name type="common">Fruit fly</name>
    <dbReference type="NCBI Taxonomy" id="7244"/>
    <lineage>
        <taxon>Eukaryota</taxon>
        <taxon>Metazoa</taxon>
        <taxon>Ecdysozoa</taxon>
        <taxon>Arthropoda</taxon>
        <taxon>Hexapoda</taxon>
        <taxon>Insecta</taxon>
        <taxon>Pterygota</taxon>
        <taxon>Neoptera</taxon>
        <taxon>Endopterygota</taxon>
        <taxon>Diptera</taxon>
        <taxon>Brachycera</taxon>
        <taxon>Muscomorpha</taxon>
        <taxon>Ephydroidea</taxon>
        <taxon>Drosophilidae</taxon>
        <taxon>Drosophila</taxon>
    </lineage>
</organism>
<dbReference type="HOGENOM" id="CLU_700719_0_0_1"/>
<feature type="transmembrane region" description="Helical" evidence="2">
    <location>
        <begin position="171"/>
        <end position="188"/>
    </location>
</feature>
<name>B4LYX1_DROVI</name>
<accession>B4LYX1</accession>
<feature type="transmembrane region" description="Helical" evidence="2">
    <location>
        <begin position="312"/>
        <end position="334"/>
    </location>
</feature>
<dbReference type="PhylomeDB" id="B4LYX1"/>
<keyword evidence="2" id="KW-1133">Transmembrane helix</keyword>
<feature type="chain" id="PRO_5002813415" description="Chloride channel CLIC-like protein 1" evidence="3">
    <location>
        <begin position="20"/>
        <end position="463"/>
    </location>
</feature>
<evidence type="ECO:0000313" key="4">
    <source>
        <dbReference type="EMBL" id="EDW68074.1"/>
    </source>
</evidence>
<keyword evidence="2" id="KW-0812">Transmembrane</keyword>
<feature type="signal peptide" evidence="3">
    <location>
        <begin position="1"/>
        <end position="19"/>
    </location>
</feature>
<proteinExistence type="predicted"/>
<dbReference type="Proteomes" id="UP000008792">
    <property type="component" value="Unassembled WGS sequence"/>
</dbReference>
<reference evidence="4 5" key="1">
    <citation type="journal article" date="2007" name="Nature">
        <title>Evolution of genes and genomes on the Drosophila phylogeny.</title>
        <authorList>
            <consortium name="Drosophila 12 Genomes Consortium"/>
            <person name="Clark A.G."/>
            <person name="Eisen M.B."/>
            <person name="Smith D.R."/>
            <person name="Bergman C.M."/>
            <person name="Oliver B."/>
            <person name="Markow T.A."/>
            <person name="Kaufman T.C."/>
            <person name="Kellis M."/>
            <person name="Gelbart W."/>
            <person name="Iyer V.N."/>
            <person name="Pollard D.A."/>
            <person name="Sackton T.B."/>
            <person name="Larracuente A.M."/>
            <person name="Singh N.D."/>
            <person name="Abad J.P."/>
            <person name="Abt D.N."/>
            <person name="Adryan B."/>
            <person name="Aguade M."/>
            <person name="Akashi H."/>
            <person name="Anderson W.W."/>
            <person name="Aquadro C.F."/>
            <person name="Ardell D.H."/>
            <person name="Arguello R."/>
            <person name="Artieri C.G."/>
            <person name="Barbash D.A."/>
            <person name="Barker D."/>
            <person name="Barsanti P."/>
            <person name="Batterham P."/>
            <person name="Batzoglou S."/>
            <person name="Begun D."/>
            <person name="Bhutkar A."/>
            <person name="Blanco E."/>
            <person name="Bosak S.A."/>
            <person name="Bradley R.K."/>
            <person name="Brand A.D."/>
            <person name="Brent M.R."/>
            <person name="Brooks A.N."/>
            <person name="Brown R.H."/>
            <person name="Butlin R.K."/>
            <person name="Caggese C."/>
            <person name="Calvi B.R."/>
            <person name="Bernardo de Carvalho A."/>
            <person name="Caspi A."/>
            <person name="Castrezana S."/>
            <person name="Celniker S.E."/>
            <person name="Chang J.L."/>
            <person name="Chapple C."/>
            <person name="Chatterji S."/>
            <person name="Chinwalla A."/>
            <person name="Civetta A."/>
            <person name="Clifton S.W."/>
            <person name="Comeron J.M."/>
            <person name="Costello J.C."/>
            <person name="Coyne J.A."/>
            <person name="Daub J."/>
            <person name="David R.G."/>
            <person name="Delcher A.L."/>
            <person name="Delehaunty K."/>
            <person name="Do C.B."/>
            <person name="Ebling H."/>
            <person name="Edwards K."/>
            <person name="Eickbush T."/>
            <person name="Evans J.D."/>
            <person name="Filipski A."/>
            <person name="Findeiss S."/>
            <person name="Freyhult E."/>
            <person name="Fulton L."/>
            <person name="Fulton R."/>
            <person name="Garcia A.C."/>
            <person name="Gardiner A."/>
            <person name="Garfield D.A."/>
            <person name="Garvin B.E."/>
            <person name="Gibson G."/>
            <person name="Gilbert D."/>
            <person name="Gnerre S."/>
            <person name="Godfrey J."/>
            <person name="Good R."/>
            <person name="Gotea V."/>
            <person name="Gravely B."/>
            <person name="Greenberg A.J."/>
            <person name="Griffiths-Jones S."/>
            <person name="Gross S."/>
            <person name="Guigo R."/>
            <person name="Gustafson E.A."/>
            <person name="Haerty W."/>
            <person name="Hahn M.W."/>
            <person name="Halligan D.L."/>
            <person name="Halpern A.L."/>
            <person name="Halter G.M."/>
            <person name="Han M.V."/>
            <person name="Heger A."/>
            <person name="Hillier L."/>
            <person name="Hinrichs A.S."/>
            <person name="Holmes I."/>
            <person name="Hoskins R.A."/>
            <person name="Hubisz M.J."/>
            <person name="Hultmark D."/>
            <person name="Huntley M.A."/>
            <person name="Jaffe D.B."/>
            <person name="Jagadeeshan S."/>
            <person name="Jeck W.R."/>
            <person name="Johnson J."/>
            <person name="Jones C.D."/>
            <person name="Jordan W.C."/>
            <person name="Karpen G.H."/>
            <person name="Kataoka E."/>
            <person name="Keightley P.D."/>
            <person name="Kheradpour P."/>
            <person name="Kirkness E.F."/>
            <person name="Koerich L.B."/>
            <person name="Kristiansen K."/>
            <person name="Kudrna D."/>
            <person name="Kulathinal R.J."/>
            <person name="Kumar S."/>
            <person name="Kwok R."/>
            <person name="Lander E."/>
            <person name="Langley C.H."/>
            <person name="Lapoint R."/>
            <person name="Lazzaro B.P."/>
            <person name="Lee S.J."/>
            <person name="Levesque L."/>
            <person name="Li R."/>
            <person name="Lin C.F."/>
            <person name="Lin M.F."/>
            <person name="Lindblad-Toh K."/>
            <person name="Llopart A."/>
            <person name="Long M."/>
            <person name="Low L."/>
            <person name="Lozovsky E."/>
            <person name="Lu J."/>
            <person name="Luo M."/>
            <person name="Machado C.A."/>
            <person name="Makalowski W."/>
            <person name="Marzo M."/>
            <person name="Matsuda M."/>
            <person name="Matzkin L."/>
            <person name="McAllister B."/>
            <person name="McBride C.S."/>
            <person name="McKernan B."/>
            <person name="McKernan K."/>
            <person name="Mendez-Lago M."/>
            <person name="Minx P."/>
            <person name="Mollenhauer M.U."/>
            <person name="Montooth K."/>
            <person name="Mount S.M."/>
            <person name="Mu X."/>
            <person name="Myers E."/>
            <person name="Negre B."/>
            <person name="Newfeld S."/>
            <person name="Nielsen R."/>
            <person name="Noor M.A."/>
            <person name="O'Grady P."/>
            <person name="Pachter L."/>
            <person name="Papaceit M."/>
            <person name="Parisi M.J."/>
            <person name="Parisi M."/>
            <person name="Parts L."/>
            <person name="Pedersen J.S."/>
            <person name="Pesole G."/>
            <person name="Phillippy A.M."/>
            <person name="Ponting C.P."/>
            <person name="Pop M."/>
            <person name="Porcelli D."/>
            <person name="Powell J.R."/>
            <person name="Prohaska S."/>
            <person name="Pruitt K."/>
            <person name="Puig M."/>
            <person name="Quesneville H."/>
            <person name="Ram K.R."/>
            <person name="Rand D."/>
            <person name="Rasmussen M.D."/>
            <person name="Reed L.K."/>
            <person name="Reenan R."/>
            <person name="Reily A."/>
            <person name="Remington K.A."/>
            <person name="Rieger T.T."/>
            <person name="Ritchie M.G."/>
            <person name="Robin C."/>
            <person name="Rogers Y.H."/>
            <person name="Rohde C."/>
            <person name="Rozas J."/>
            <person name="Rubenfield M.J."/>
            <person name="Ruiz A."/>
            <person name="Russo S."/>
            <person name="Salzberg S.L."/>
            <person name="Sanchez-Gracia A."/>
            <person name="Saranga D.J."/>
            <person name="Sato H."/>
            <person name="Schaeffer S.W."/>
            <person name="Schatz M.C."/>
            <person name="Schlenke T."/>
            <person name="Schwartz R."/>
            <person name="Segarra C."/>
            <person name="Singh R.S."/>
            <person name="Sirot L."/>
            <person name="Sirota M."/>
            <person name="Sisneros N.B."/>
            <person name="Smith C.D."/>
            <person name="Smith T.F."/>
            <person name="Spieth J."/>
            <person name="Stage D.E."/>
            <person name="Stark A."/>
            <person name="Stephan W."/>
            <person name="Strausberg R.L."/>
            <person name="Strempel S."/>
            <person name="Sturgill D."/>
            <person name="Sutton G."/>
            <person name="Sutton G.G."/>
            <person name="Tao W."/>
            <person name="Teichmann S."/>
            <person name="Tobari Y.N."/>
            <person name="Tomimura Y."/>
            <person name="Tsolas J.M."/>
            <person name="Valente V.L."/>
            <person name="Venter E."/>
            <person name="Venter J.C."/>
            <person name="Vicario S."/>
            <person name="Vieira F.G."/>
            <person name="Vilella A.J."/>
            <person name="Villasante A."/>
            <person name="Walenz B."/>
            <person name="Wang J."/>
            <person name="Wasserman M."/>
            <person name="Watts T."/>
            <person name="Wilson D."/>
            <person name="Wilson R.K."/>
            <person name="Wing R.A."/>
            <person name="Wolfner M.F."/>
            <person name="Wong A."/>
            <person name="Wong G.K."/>
            <person name="Wu C.I."/>
            <person name="Wu G."/>
            <person name="Yamamoto D."/>
            <person name="Yang H.P."/>
            <person name="Yang S.P."/>
            <person name="Yorke J.A."/>
            <person name="Yoshida K."/>
            <person name="Zdobnov E."/>
            <person name="Zhang P."/>
            <person name="Zhang Y."/>
            <person name="Zimin A.V."/>
            <person name="Baldwin J."/>
            <person name="Abdouelleil A."/>
            <person name="Abdulkadir J."/>
            <person name="Abebe A."/>
            <person name="Abera B."/>
            <person name="Abreu J."/>
            <person name="Acer S.C."/>
            <person name="Aftuck L."/>
            <person name="Alexander A."/>
            <person name="An P."/>
            <person name="Anderson E."/>
            <person name="Anderson S."/>
            <person name="Arachi H."/>
            <person name="Azer M."/>
            <person name="Bachantsang P."/>
            <person name="Barry A."/>
            <person name="Bayul T."/>
            <person name="Berlin A."/>
            <person name="Bessette D."/>
            <person name="Bloom T."/>
            <person name="Blye J."/>
            <person name="Boguslavskiy L."/>
            <person name="Bonnet C."/>
            <person name="Boukhgalter B."/>
            <person name="Bourzgui I."/>
            <person name="Brown A."/>
            <person name="Cahill P."/>
            <person name="Channer S."/>
            <person name="Cheshatsang Y."/>
            <person name="Chuda L."/>
            <person name="Citroen M."/>
            <person name="Collymore A."/>
            <person name="Cooke P."/>
            <person name="Costello M."/>
            <person name="D'Aco K."/>
            <person name="Daza R."/>
            <person name="De Haan G."/>
            <person name="DeGray S."/>
            <person name="DeMaso C."/>
            <person name="Dhargay N."/>
            <person name="Dooley K."/>
            <person name="Dooley E."/>
            <person name="Doricent M."/>
            <person name="Dorje P."/>
            <person name="Dorjee K."/>
            <person name="Dupes A."/>
            <person name="Elong R."/>
            <person name="Falk J."/>
            <person name="Farina A."/>
            <person name="Faro S."/>
            <person name="Ferguson D."/>
            <person name="Fisher S."/>
            <person name="Foley C.D."/>
            <person name="Franke A."/>
            <person name="Friedrich D."/>
            <person name="Gadbois L."/>
            <person name="Gearin G."/>
            <person name="Gearin C.R."/>
            <person name="Giannoukos G."/>
            <person name="Goode T."/>
            <person name="Graham J."/>
            <person name="Grandbois E."/>
            <person name="Grewal S."/>
            <person name="Gyaltsen K."/>
            <person name="Hafez N."/>
            <person name="Hagos B."/>
            <person name="Hall J."/>
            <person name="Henson C."/>
            <person name="Hollinger A."/>
            <person name="Honan T."/>
            <person name="Huard M.D."/>
            <person name="Hughes L."/>
            <person name="Hurhula B."/>
            <person name="Husby M.E."/>
            <person name="Kamat A."/>
            <person name="Kanga B."/>
            <person name="Kashin S."/>
            <person name="Khazanovich D."/>
            <person name="Kisner P."/>
            <person name="Lance K."/>
            <person name="Lara M."/>
            <person name="Lee W."/>
            <person name="Lennon N."/>
            <person name="Letendre F."/>
            <person name="LeVine R."/>
            <person name="Lipovsky A."/>
            <person name="Liu X."/>
            <person name="Liu J."/>
            <person name="Liu S."/>
            <person name="Lokyitsang T."/>
            <person name="Lokyitsang Y."/>
            <person name="Lubonja R."/>
            <person name="Lui A."/>
            <person name="MacDonald P."/>
            <person name="Magnisalis V."/>
            <person name="Maru K."/>
            <person name="Matthews C."/>
            <person name="McCusker W."/>
            <person name="McDonough S."/>
            <person name="Mehta T."/>
            <person name="Meldrim J."/>
            <person name="Meneus L."/>
            <person name="Mihai O."/>
            <person name="Mihalev A."/>
            <person name="Mihova T."/>
            <person name="Mittelman R."/>
            <person name="Mlenga V."/>
            <person name="Montmayeur A."/>
            <person name="Mulrain L."/>
            <person name="Navidi A."/>
            <person name="Naylor J."/>
            <person name="Negash T."/>
            <person name="Nguyen T."/>
            <person name="Nguyen N."/>
            <person name="Nicol R."/>
            <person name="Norbu C."/>
            <person name="Norbu N."/>
            <person name="Novod N."/>
            <person name="O'Neill B."/>
            <person name="Osman S."/>
            <person name="Markiewicz E."/>
            <person name="Oyono O.L."/>
            <person name="Patti C."/>
            <person name="Phunkhang P."/>
            <person name="Pierre F."/>
            <person name="Priest M."/>
            <person name="Raghuraman S."/>
            <person name="Rege F."/>
            <person name="Reyes R."/>
            <person name="Rise C."/>
            <person name="Rogov P."/>
            <person name="Ross K."/>
            <person name="Ryan E."/>
            <person name="Settipalli S."/>
            <person name="Shea T."/>
            <person name="Sherpa N."/>
            <person name="Shi L."/>
            <person name="Shih D."/>
            <person name="Sparrow T."/>
            <person name="Spaulding J."/>
            <person name="Stalker J."/>
            <person name="Stange-Thomann N."/>
            <person name="Stavropoulos S."/>
            <person name="Stone C."/>
            <person name="Strader C."/>
            <person name="Tesfaye S."/>
            <person name="Thomson T."/>
            <person name="Thoulutsang Y."/>
            <person name="Thoulutsang D."/>
            <person name="Topham K."/>
            <person name="Topping I."/>
            <person name="Tsamla T."/>
            <person name="Vassiliev H."/>
            <person name="Vo A."/>
            <person name="Wangchuk T."/>
            <person name="Wangdi T."/>
            <person name="Weiand M."/>
            <person name="Wilkinson J."/>
            <person name="Wilson A."/>
            <person name="Yadav S."/>
            <person name="Young G."/>
            <person name="Yu Q."/>
            <person name="Zembek L."/>
            <person name="Zhong D."/>
            <person name="Zimmer A."/>
            <person name="Zwirko Z."/>
            <person name="Jaffe D.B."/>
            <person name="Alvarez P."/>
            <person name="Brockman W."/>
            <person name="Butler J."/>
            <person name="Chin C."/>
            <person name="Gnerre S."/>
            <person name="Grabherr M."/>
            <person name="Kleber M."/>
            <person name="Mauceli E."/>
            <person name="MacCallum I."/>
        </authorList>
    </citation>
    <scope>NUCLEOTIDE SEQUENCE [LARGE SCALE GENOMIC DNA]</scope>
    <source>
        <strain evidence="5">Tucson 15010-1051.87</strain>
    </source>
</reference>
<dbReference type="InParanoid" id="B4LYX1"/>
<dbReference type="FunCoup" id="B4LYX1">
    <property type="interactions" value="35"/>
</dbReference>
<protein>
    <recommendedName>
        <fullName evidence="6">Chloride channel CLIC-like protein 1</fullName>
    </recommendedName>
</protein>
<dbReference type="eggNOG" id="ENOG502T7ZF">
    <property type="taxonomic scope" value="Eukaryota"/>
</dbReference>
<sequence length="463" mass="52659">MQSNAIVSCLLLLFHNVCCYQDNWVEPHAWSELTSAQYNNPGEESCQCQVPVPAEKSLATIEDQLALTYFKKFVNTLFSRKRLKYGKTSHLFKRSLIFTLNPSQVDELETVQDVRDLDIMLTKILDEARDVPLSSDQSDDDYTYRHQGMGVRALVMDIFKDLIQLLNISEVRFMLTVLLTITTGWIVHRRFRFSAIAIILGGIFLYGYFVTYLECNRKLEVEALIDVIDSHQKPMDDAEKTWFSRMFGYFFNESPEAQQKQKLLKSSKLNMPYCRPDHVFVMYTSDIFLKQIELILEKTTHTMTSLTTGLSFPYNLIAPFALVCMIGYLLKLIFKYVISPKAWMGLVHGRSSASTTKQALANETTEDRLSGENLKMLLNVIGTSGITQSQQQLQLSPSGVQELLEPLEAPPQTPQEAQTKSKQNLKPISNENPNISNSSADIAHEAGFTIVDDNQDDDHIDSF</sequence>
<keyword evidence="2" id="KW-0472">Membrane</keyword>
<dbReference type="EMBL" id="CH940650">
    <property type="protein sequence ID" value="EDW68074.1"/>
    <property type="molecule type" value="Genomic_DNA"/>
</dbReference>
<feature type="compositionally biased region" description="Acidic residues" evidence="1">
    <location>
        <begin position="453"/>
        <end position="463"/>
    </location>
</feature>
<gene>
    <name evidence="4" type="primary">Dvir\GJ24521</name>
    <name evidence="4" type="ORF">Dvir_GJ24521</name>
</gene>
<dbReference type="OMA" id="KMLLNVM"/>
<keyword evidence="5" id="KW-1185">Reference proteome</keyword>
<feature type="compositionally biased region" description="Polar residues" evidence="1">
    <location>
        <begin position="414"/>
        <end position="426"/>
    </location>
</feature>
<keyword evidence="3" id="KW-0732">Signal</keyword>
<evidence type="ECO:0000256" key="2">
    <source>
        <dbReference type="SAM" id="Phobius"/>
    </source>
</evidence>
<feature type="region of interest" description="Disordered" evidence="1">
    <location>
        <begin position="409"/>
        <end position="463"/>
    </location>
</feature>
<feature type="transmembrane region" description="Helical" evidence="2">
    <location>
        <begin position="195"/>
        <end position="213"/>
    </location>
</feature>
<dbReference type="OrthoDB" id="8061645at2759"/>
<feature type="compositionally biased region" description="Low complexity" evidence="1">
    <location>
        <begin position="427"/>
        <end position="439"/>
    </location>
</feature>
<dbReference type="AlphaFoldDB" id="B4LYX1"/>
<evidence type="ECO:0000313" key="5">
    <source>
        <dbReference type="Proteomes" id="UP000008792"/>
    </source>
</evidence>
<evidence type="ECO:0000256" key="3">
    <source>
        <dbReference type="SAM" id="SignalP"/>
    </source>
</evidence>
<dbReference type="KEGG" id="dvi:6629920"/>
<evidence type="ECO:0000256" key="1">
    <source>
        <dbReference type="SAM" id="MobiDB-lite"/>
    </source>
</evidence>
<evidence type="ECO:0008006" key="6">
    <source>
        <dbReference type="Google" id="ProtNLM"/>
    </source>
</evidence>